<organism evidence="1 2">
    <name type="scientific">Durusdinium trenchii</name>
    <dbReference type="NCBI Taxonomy" id="1381693"/>
    <lineage>
        <taxon>Eukaryota</taxon>
        <taxon>Sar</taxon>
        <taxon>Alveolata</taxon>
        <taxon>Dinophyceae</taxon>
        <taxon>Suessiales</taxon>
        <taxon>Symbiodiniaceae</taxon>
        <taxon>Durusdinium</taxon>
    </lineage>
</organism>
<comment type="caution">
    <text evidence="1">The sequence shown here is derived from an EMBL/GenBank/DDBJ whole genome shotgun (WGS) entry which is preliminary data.</text>
</comment>
<reference evidence="1 2" key="1">
    <citation type="submission" date="2024-02" db="EMBL/GenBank/DDBJ databases">
        <authorList>
            <person name="Chen Y."/>
            <person name="Shah S."/>
            <person name="Dougan E. K."/>
            <person name="Thang M."/>
            <person name="Chan C."/>
        </authorList>
    </citation>
    <scope>NUCLEOTIDE SEQUENCE [LARGE SCALE GENOMIC DNA]</scope>
</reference>
<proteinExistence type="predicted"/>
<dbReference type="Proteomes" id="UP001642464">
    <property type="component" value="Unassembled WGS sequence"/>
</dbReference>
<name>A0ABP0QDV3_9DINO</name>
<sequence length="121" mass="13290">MDDARVAEIEKHFVRGSTHHRTWRNGDWVIVSEVHGPGEDDHFSYGLFHVPTWQGGPALLTAHWTDLSHVGCKGPGQAPRFGDNDTVLKVDGNDWNDVLETTKLESLNPTARAGCSGCVLS</sequence>
<accession>A0ABP0QDV3</accession>
<keyword evidence="2" id="KW-1185">Reference proteome</keyword>
<evidence type="ECO:0000313" key="2">
    <source>
        <dbReference type="Proteomes" id="UP001642464"/>
    </source>
</evidence>
<gene>
    <name evidence="1" type="ORF">SCF082_LOCUS40358</name>
</gene>
<dbReference type="EMBL" id="CAXAMM010039252">
    <property type="protein sequence ID" value="CAK9085181.1"/>
    <property type="molecule type" value="Genomic_DNA"/>
</dbReference>
<protein>
    <submittedName>
        <fullName evidence="1">Uncharacterized protein</fullName>
    </submittedName>
</protein>
<evidence type="ECO:0000313" key="1">
    <source>
        <dbReference type="EMBL" id="CAK9085181.1"/>
    </source>
</evidence>